<dbReference type="Proteomes" id="UP000183832">
    <property type="component" value="Unassembled WGS sequence"/>
</dbReference>
<gene>
    <name evidence="1" type="ORF">CLUMA_CG021474</name>
</gene>
<protein>
    <submittedName>
        <fullName evidence="1">CLUMA_CG021474, isoform A</fullName>
    </submittedName>
</protein>
<accession>A0A1J1J7E6</accession>
<organism evidence="1 2">
    <name type="scientific">Clunio marinus</name>
    <dbReference type="NCBI Taxonomy" id="568069"/>
    <lineage>
        <taxon>Eukaryota</taxon>
        <taxon>Metazoa</taxon>
        <taxon>Ecdysozoa</taxon>
        <taxon>Arthropoda</taxon>
        <taxon>Hexapoda</taxon>
        <taxon>Insecta</taxon>
        <taxon>Pterygota</taxon>
        <taxon>Neoptera</taxon>
        <taxon>Endopterygota</taxon>
        <taxon>Diptera</taxon>
        <taxon>Nematocera</taxon>
        <taxon>Chironomoidea</taxon>
        <taxon>Chironomidae</taxon>
        <taxon>Clunio</taxon>
    </lineage>
</organism>
<evidence type="ECO:0000313" key="1">
    <source>
        <dbReference type="EMBL" id="CRL08311.1"/>
    </source>
</evidence>
<reference evidence="1 2" key="1">
    <citation type="submission" date="2015-04" db="EMBL/GenBank/DDBJ databases">
        <authorList>
            <person name="Syromyatnikov M.Y."/>
            <person name="Popov V.N."/>
        </authorList>
    </citation>
    <scope>NUCLEOTIDE SEQUENCE [LARGE SCALE GENOMIC DNA]</scope>
</reference>
<dbReference type="AlphaFoldDB" id="A0A1J1J7E6"/>
<keyword evidence="2" id="KW-1185">Reference proteome</keyword>
<evidence type="ECO:0000313" key="2">
    <source>
        <dbReference type="Proteomes" id="UP000183832"/>
    </source>
</evidence>
<name>A0A1J1J7E6_9DIPT</name>
<sequence>MVGWLCNMYLRVNRNRHRGKHNGRKWNRTSSIKLHLSIKNHDLLFCLDIRSEVERKRQSTSISIATYVDMLRIFFPFGGLSSGFITQHLQAFVSCSLRDKHDNDAQSFIVPFFCFKTNNDITP</sequence>
<proteinExistence type="predicted"/>
<dbReference type="EMBL" id="CVRI01000075">
    <property type="protein sequence ID" value="CRL08311.1"/>
    <property type="molecule type" value="Genomic_DNA"/>
</dbReference>